<evidence type="ECO:0000256" key="1">
    <source>
        <dbReference type="SAM" id="MobiDB-lite"/>
    </source>
</evidence>
<feature type="non-terminal residue" evidence="3">
    <location>
        <position position="1"/>
    </location>
</feature>
<evidence type="ECO:0000313" key="3">
    <source>
        <dbReference type="EMBL" id="NEE14669.1"/>
    </source>
</evidence>
<dbReference type="Gene3D" id="2.80.10.50">
    <property type="match status" value="2"/>
</dbReference>
<name>A0A6G3XA25_9ACTN</name>
<proteinExistence type="predicted"/>
<protein>
    <submittedName>
        <fullName evidence="3">RICIN domain-containing protein</fullName>
    </submittedName>
</protein>
<dbReference type="SUPFAM" id="SSF50370">
    <property type="entry name" value="Ricin B-like lectins"/>
    <property type="match status" value="1"/>
</dbReference>
<dbReference type="InterPro" id="IPR000772">
    <property type="entry name" value="Ricin_B_lectin"/>
</dbReference>
<dbReference type="AlphaFoldDB" id="A0A6G3XA25"/>
<evidence type="ECO:0000259" key="2">
    <source>
        <dbReference type="Pfam" id="PF14200"/>
    </source>
</evidence>
<dbReference type="CDD" id="cd00161">
    <property type="entry name" value="beta-trefoil_Ricin-like"/>
    <property type="match status" value="1"/>
</dbReference>
<feature type="domain" description="Ricin B lectin" evidence="2">
    <location>
        <begin position="1"/>
        <end position="91"/>
    </location>
</feature>
<reference evidence="3" key="1">
    <citation type="submission" date="2020-01" db="EMBL/GenBank/DDBJ databases">
        <title>Insect and environment-associated Actinomycetes.</title>
        <authorList>
            <person name="Currrie C."/>
            <person name="Chevrette M."/>
            <person name="Carlson C."/>
            <person name="Stubbendieck R."/>
            <person name="Wendt-Pienkowski E."/>
        </authorList>
    </citation>
    <scope>NUCLEOTIDE SEQUENCE</scope>
    <source>
        <strain evidence="3">SID7499</strain>
    </source>
</reference>
<dbReference type="PROSITE" id="PS50231">
    <property type="entry name" value="RICIN_B_LECTIN"/>
    <property type="match status" value="1"/>
</dbReference>
<gene>
    <name evidence="3" type="ORF">G3M58_50400</name>
</gene>
<dbReference type="Pfam" id="PF14200">
    <property type="entry name" value="RicinB_lectin_2"/>
    <property type="match status" value="1"/>
</dbReference>
<comment type="caution">
    <text evidence="3">The sequence shown here is derived from an EMBL/GenBank/DDBJ whole genome shotgun (WGS) entry which is preliminary data.</text>
</comment>
<accession>A0A6G3XA25</accession>
<feature type="non-terminal residue" evidence="3">
    <location>
        <position position="97"/>
    </location>
</feature>
<dbReference type="EMBL" id="JAAGMN010005235">
    <property type="protein sequence ID" value="NEE14669.1"/>
    <property type="molecule type" value="Genomic_DNA"/>
</dbReference>
<sequence length="97" mass="10245">ANQGWQFRPTDGGHYQVVNRHNAKAWDVDGGSGATADGTKVHLWSYVGGLNQQWRPEALAGGGQYRFVARHSGKCLSVDNSSTADGAGLSQQPCSGS</sequence>
<dbReference type="InterPro" id="IPR035992">
    <property type="entry name" value="Ricin_B-like_lectins"/>
</dbReference>
<organism evidence="3">
    <name type="scientific">Streptomyces sp. SID7499</name>
    <dbReference type="NCBI Taxonomy" id="2706086"/>
    <lineage>
        <taxon>Bacteria</taxon>
        <taxon>Bacillati</taxon>
        <taxon>Actinomycetota</taxon>
        <taxon>Actinomycetes</taxon>
        <taxon>Kitasatosporales</taxon>
        <taxon>Streptomycetaceae</taxon>
        <taxon>Streptomyces</taxon>
    </lineage>
</organism>
<feature type="region of interest" description="Disordered" evidence="1">
    <location>
        <begin position="78"/>
        <end position="97"/>
    </location>
</feature>